<dbReference type="AlphaFoldDB" id="A0A9P3PFH6"/>
<feature type="region of interest" description="Disordered" evidence="1">
    <location>
        <begin position="56"/>
        <end position="83"/>
    </location>
</feature>
<reference evidence="2" key="1">
    <citation type="submission" date="2022-07" db="EMBL/GenBank/DDBJ databases">
        <title>The genome of Lyophyllum shimeji provides insight into the initial evolution of ectomycorrhizal fungal genome.</title>
        <authorList>
            <person name="Kobayashi Y."/>
            <person name="Shibata T."/>
            <person name="Hirakawa H."/>
            <person name="Shigenobu S."/>
            <person name="Nishiyama T."/>
            <person name="Yamada A."/>
            <person name="Hasebe M."/>
            <person name="Kawaguchi M."/>
        </authorList>
    </citation>
    <scope>NUCLEOTIDE SEQUENCE</scope>
    <source>
        <strain evidence="2">AT787</strain>
    </source>
</reference>
<proteinExistence type="predicted"/>
<sequence length="83" mass="9123">MSLSWGLFFFVPWPSDCPQLPPSPVPLLLYPALAPAARIPPGISRLLLASYYPPTNNRLSPARDTTNQKATHSSPHSRSQGIR</sequence>
<organism evidence="2 3">
    <name type="scientific">Lyophyllum shimeji</name>
    <name type="common">Hon-shimeji</name>
    <name type="synonym">Tricholoma shimeji</name>
    <dbReference type="NCBI Taxonomy" id="47721"/>
    <lineage>
        <taxon>Eukaryota</taxon>
        <taxon>Fungi</taxon>
        <taxon>Dikarya</taxon>
        <taxon>Basidiomycota</taxon>
        <taxon>Agaricomycotina</taxon>
        <taxon>Agaricomycetes</taxon>
        <taxon>Agaricomycetidae</taxon>
        <taxon>Agaricales</taxon>
        <taxon>Tricholomatineae</taxon>
        <taxon>Lyophyllaceae</taxon>
        <taxon>Lyophyllum</taxon>
    </lineage>
</organism>
<evidence type="ECO:0000313" key="2">
    <source>
        <dbReference type="EMBL" id="GLB34472.1"/>
    </source>
</evidence>
<protein>
    <submittedName>
        <fullName evidence="2">Uncharacterized protein</fullName>
    </submittedName>
</protein>
<keyword evidence="3" id="KW-1185">Reference proteome</keyword>
<dbReference type="EMBL" id="BRPK01000002">
    <property type="protein sequence ID" value="GLB34472.1"/>
    <property type="molecule type" value="Genomic_DNA"/>
</dbReference>
<comment type="caution">
    <text evidence="2">The sequence shown here is derived from an EMBL/GenBank/DDBJ whole genome shotgun (WGS) entry which is preliminary data.</text>
</comment>
<evidence type="ECO:0000256" key="1">
    <source>
        <dbReference type="SAM" id="MobiDB-lite"/>
    </source>
</evidence>
<dbReference type="Proteomes" id="UP001063166">
    <property type="component" value="Unassembled WGS sequence"/>
</dbReference>
<accession>A0A9P3PFH6</accession>
<evidence type="ECO:0000313" key="3">
    <source>
        <dbReference type="Proteomes" id="UP001063166"/>
    </source>
</evidence>
<gene>
    <name evidence="2" type="ORF">LshimejAT787_0200370</name>
</gene>
<name>A0A9P3PFH6_LYOSH</name>